<name>A0A6A5V3U0_9PLEO</name>
<evidence type="ECO:0000313" key="2">
    <source>
        <dbReference type="Proteomes" id="UP000800036"/>
    </source>
</evidence>
<evidence type="ECO:0000313" key="1">
    <source>
        <dbReference type="EMBL" id="KAF1970722.1"/>
    </source>
</evidence>
<keyword evidence="2" id="KW-1185">Reference proteome</keyword>
<accession>A0A6A5V3U0</accession>
<sequence length="222" mass="24150">MSQLTQWDLAKTALLDNFDALTADPSRIPPIVKGTATRWEAGKYPQNCYDKAREAISDEDARPKCELRDLEIYDVTYEDCPSGRDPWDLCRCSNAELSLQDTIDGMGTVPPGARSYVLHIITMNGFGGGGGYSDSNSIFCGGLRPKPGFPTKACTATTEMASLSQTETSSTTPSMPTLACPTAMQKTTPPRTLLRWEHTPTTTSTVIPSTTLAKMRLAWVTS</sequence>
<dbReference type="AlphaFoldDB" id="A0A6A5V3U0"/>
<organism evidence="1 2">
    <name type="scientific">Bimuria novae-zelandiae CBS 107.79</name>
    <dbReference type="NCBI Taxonomy" id="1447943"/>
    <lineage>
        <taxon>Eukaryota</taxon>
        <taxon>Fungi</taxon>
        <taxon>Dikarya</taxon>
        <taxon>Ascomycota</taxon>
        <taxon>Pezizomycotina</taxon>
        <taxon>Dothideomycetes</taxon>
        <taxon>Pleosporomycetidae</taxon>
        <taxon>Pleosporales</taxon>
        <taxon>Massarineae</taxon>
        <taxon>Didymosphaeriaceae</taxon>
        <taxon>Bimuria</taxon>
    </lineage>
</organism>
<reference evidence="1" key="1">
    <citation type="journal article" date="2020" name="Stud. Mycol.">
        <title>101 Dothideomycetes genomes: a test case for predicting lifestyles and emergence of pathogens.</title>
        <authorList>
            <person name="Haridas S."/>
            <person name="Albert R."/>
            <person name="Binder M."/>
            <person name="Bloem J."/>
            <person name="Labutti K."/>
            <person name="Salamov A."/>
            <person name="Andreopoulos B."/>
            <person name="Baker S."/>
            <person name="Barry K."/>
            <person name="Bills G."/>
            <person name="Bluhm B."/>
            <person name="Cannon C."/>
            <person name="Castanera R."/>
            <person name="Culley D."/>
            <person name="Daum C."/>
            <person name="Ezra D."/>
            <person name="Gonzalez J."/>
            <person name="Henrissat B."/>
            <person name="Kuo A."/>
            <person name="Liang C."/>
            <person name="Lipzen A."/>
            <person name="Lutzoni F."/>
            <person name="Magnuson J."/>
            <person name="Mondo S."/>
            <person name="Nolan M."/>
            <person name="Ohm R."/>
            <person name="Pangilinan J."/>
            <person name="Park H.-J."/>
            <person name="Ramirez L."/>
            <person name="Alfaro M."/>
            <person name="Sun H."/>
            <person name="Tritt A."/>
            <person name="Yoshinaga Y."/>
            <person name="Zwiers L.-H."/>
            <person name="Turgeon B."/>
            <person name="Goodwin S."/>
            <person name="Spatafora J."/>
            <person name="Crous P."/>
            <person name="Grigoriev I."/>
        </authorList>
    </citation>
    <scope>NUCLEOTIDE SEQUENCE</scope>
    <source>
        <strain evidence="1">CBS 107.79</strain>
    </source>
</reference>
<dbReference type="EMBL" id="ML976698">
    <property type="protein sequence ID" value="KAF1970722.1"/>
    <property type="molecule type" value="Genomic_DNA"/>
</dbReference>
<gene>
    <name evidence="1" type="ORF">BU23DRAFT_556448</name>
</gene>
<protein>
    <submittedName>
        <fullName evidence="1">Uncharacterized protein</fullName>
    </submittedName>
</protein>
<dbReference type="OrthoDB" id="2142213at2759"/>
<proteinExistence type="predicted"/>
<dbReference type="Proteomes" id="UP000800036">
    <property type="component" value="Unassembled WGS sequence"/>
</dbReference>